<dbReference type="PANTHER" id="PTHR13748:SF46">
    <property type="entry name" value="ZINC CHAPERONE YEIR"/>
    <property type="match status" value="1"/>
</dbReference>
<name>A0A9X3EC69_9GAMM</name>
<gene>
    <name evidence="2" type="ORF">OUO13_06790</name>
</gene>
<dbReference type="SUPFAM" id="SSF52540">
    <property type="entry name" value="P-loop containing nucleoside triphosphate hydrolases"/>
    <property type="match status" value="1"/>
</dbReference>
<dbReference type="CDD" id="cd03112">
    <property type="entry name" value="CobW-like"/>
    <property type="match status" value="1"/>
</dbReference>
<dbReference type="AlphaFoldDB" id="A0A9X3EC69"/>
<keyword evidence="3" id="KW-1185">Reference proteome</keyword>
<dbReference type="InterPro" id="IPR003495">
    <property type="entry name" value="CobW/HypB/UreG_nucleotide-bd"/>
</dbReference>
<dbReference type="Pfam" id="PF02492">
    <property type="entry name" value="cobW"/>
    <property type="match status" value="1"/>
</dbReference>
<protein>
    <submittedName>
        <fullName evidence="2">GTP-binding protein</fullName>
    </submittedName>
</protein>
<organism evidence="2 3">
    <name type="scientific">Parathalassolituus penaei</name>
    <dbReference type="NCBI Taxonomy" id="2997323"/>
    <lineage>
        <taxon>Bacteria</taxon>
        <taxon>Pseudomonadati</taxon>
        <taxon>Pseudomonadota</taxon>
        <taxon>Gammaproteobacteria</taxon>
        <taxon>Oceanospirillales</taxon>
        <taxon>Oceanospirillaceae</taxon>
        <taxon>Parathalassolituus</taxon>
    </lineage>
</organism>
<dbReference type="GO" id="GO:0005737">
    <property type="term" value="C:cytoplasm"/>
    <property type="evidence" value="ECO:0007669"/>
    <property type="project" value="TreeGrafter"/>
</dbReference>
<dbReference type="Gene3D" id="3.40.50.300">
    <property type="entry name" value="P-loop containing nucleotide triphosphate hydrolases"/>
    <property type="match status" value="1"/>
</dbReference>
<sequence>MSQPVRPRVHLITGFLGTGKTTTILHWLQQRPQDQKWAVLVNEFGDVGVDGAILKQLGDGVAVREVAGGCLCCVSGLPFQIGLNMLIAREKPDVLLIEPTGLGHPRQILQILRQPTYQNTLEIGTTVTLVDPRHLSQQRYRQHEIYADQLAVADVLVANKIDLCSADDLQAFDQLVESQPLLASARVQQGQVSIDVLQALPEPVSAVASDNGASVQTVSAPALLVDLQMPLALAAGETGKRLQKEADGLTSVGWLLAGNRTFRALALADWLGNLDCERGKALMNTDEGSRIYNLREGVLSEVACDPAGESRLELILHSPVDADALEQALLACEIPLAP</sequence>
<dbReference type="InterPro" id="IPR027417">
    <property type="entry name" value="P-loop_NTPase"/>
</dbReference>
<dbReference type="Proteomes" id="UP001150830">
    <property type="component" value="Unassembled WGS sequence"/>
</dbReference>
<comment type="caution">
    <text evidence="2">The sequence shown here is derived from an EMBL/GenBank/DDBJ whole genome shotgun (WGS) entry which is preliminary data.</text>
</comment>
<dbReference type="RefSeq" id="WP_283173103.1">
    <property type="nucleotide sequence ID" value="NZ_JAPNOA010000019.1"/>
</dbReference>
<dbReference type="PANTHER" id="PTHR13748">
    <property type="entry name" value="COBW-RELATED"/>
    <property type="match status" value="1"/>
</dbReference>
<accession>A0A9X3EC69</accession>
<dbReference type="EMBL" id="JAPNOA010000019">
    <property type="protein sequence ID" value="MCY0964887.1"/>
    <property type="molecule type" value="Genomic_DNA"/>
</dbReference>
<proteinExistence type="predicted"/>
<reference evidence="2" key="1">
    <citation type="submission" date="2022-11" db="EMBL/GenBank/DDBJ databases">
        <title>Parathalassolutuus dongxingensis gen. nov., sp. nov., a novel member of family Oceanospirillaceae isolated from a coastal shrimp pond in Guangxi, China.</title>
        <authorList>
            <person name="Chen H."/>
        </authorList>
    </citation>
    <scope>NUCLEOTIDE SEQUENCE</scope>
    <source>
        <strain evidence="2">G-43</strain>
    </source>
</reference>
<dbReference type="InterPro" id="IPR051316">
    <property type="entry name" value="Zinc-reg_GTPase_activator"/>
</dbReference>
<evidence type="ECO:0000313" key="3">
    <source>
        <dbReference type="Proteomes" id="UP001150830"/>
    </source>
</evidence>
<evidence type="ECO:0000313" key="2">
    <source>
        <dbReference type="EMBL" id="MCY0964887.1"/>
    </source>
</evidence>
<evidence type="ECO:0000259" key="1">
    <source>
        <dbReference type="Pfam" id="PF02492"/>
    </source>
</evidence>
<feature type="domain" description="CobW/HypB/UreG nucleotide-binding" evidence="1">
    <location>
        <begin position="9"/>
        <end position="176"/>
    </location>
</feature>